<dbReference type="EMBL" id="KN831780">
    <property type="protein sequence ID" value="KIM41451.1"/>
    <property type="molecule type" value="Genomic_DNA"/>
</dbReference>
<evidence type="ECO:0000313" key="3">
    <source>
        <dbReference type="Proteomes" id="UP000053424"/>
    </source>
</evidence>
<evidence type="ECO:0000256" key="1">
    <source>
        <dbReference type="SAM" id="MobiDB-lite"/>
    </source>
</evidence>
<dbReference type="HOGENOM" id="CLU_018544_12_0_1"/>
<protein>
    <recommendedName>
        <fullName evidence="4">F-box domain-containing protein</fullName>
    </recommendedName>
</protein>
<evidence type="ECO:0008006" key="4">
    <source>
        <dbReference type="Google" id="ProtNLM"/>
    </source>
</evidence>
<dbReference type="STRING" id="686832.A0A0C3CCW3"/>
<reference evidence="3" key="2">
    <citation type="submission" date="2015-01" db="EMBL/GenBank/DDBJ databases">
        <title>Evolutionary Origins and Diversification of the Mycorrhizal Mutualists.</title>
        <authorList>
            <consortium name="DOE Joint Genome Institute"/>
            <consortium name="Mycorrhizal Genomics Consortium"/>
            <person name="Kohler A."/>
            <person name="Kuo A."/>
            <person name="Nagy L.G."/>
            <person name="Floudas D."/>
            <person name="Copeland A."/>
            <person name="Barry K.W."/>
            <person name="Cichocki N."/>
            <person name="Veneault-Fourrey C."/>
            <person name="LaButti K."/>
            <person name="Lindquist E.A."/>
            <person name="Lipzen A."/>
            <person name="Lundell T."/>
            <person name="Morin E."/>
            <person name="Murat C."/>
            <person name="Riley R."/>
            <person name="Ohm R."/>
            <person name="Sun H."/>
            <person name="Tunlid A."/>
            <person name="Henrissat B."/>
            <person name="Grigoriev I.V."/>
            <person name="Hibbett D.S."/>
            <person name="Martin F."/>
        </authorList>
    </citation>
    <scope>NUCLEOTIDE SEQUENCE [LARGE SCALE GENOMIC DNA]</scope>
    <source>
        <strain evidence="3">h7</strain>
    </source>
</reference>
<organism evidence="2 3">
    <name type="scientific">Hebeloma cylindrosporum</name>
    <dbReference type="NCBI Taxonomy" id="76867"/>
    <lineage>
        <taxon>Eukaryota</taxon>
        <taxon>Fungi</taxon>
        <taxon>Dikarya</taxon>
        <taxon>Basidiomycota</taxon>
        <taxon>Agaricomycotina</taxon>
        <taxon>Agaricomycetes</taxon>
        <taxon>Agaricomycetidae</taxon>
        <taxon>Agaricales</taxon>
        <taxon>Agaricineae</taxon>
        <taxon>Hymenogastraceae</taxon>
        <taxon>Hebeloma</taxon>
    </lineage>
</organism>
<dbReference type="AlphaFoldDB" id="A0A0C3CCW3"/>
<name>A0A0C3CCW3_HEBCY</name>
<gene>
    <name evidence="2" type="ORF">M413DRAFT_445447</name>
</gene>
<reference evidence="2 3" key="1">
    <citation type="submission" date="2014-04" db="EMBL/GenBank/DDBJ databases">
        <authorList>
            <consortium name="DOE Joint Genome Institute"/>
            <person name="Kuo A."/>
            <person name="Gay G."/>
            <person name="Dore J."/>
            <person name="Kohler A."/>
            <person name="Nagy L.G."/>
            <person name="Floudas D."/>
            <person name="Copeland A."/>
            <person name="Barry K.W."/>
            <person name="Cichocki N."/>
            <person name="Veneault-Fourrey C."/>
            <person name="LaButti K."/>
            <person name="Lindquist E.A."/>
            <person name="Lipzen A."/>
            <person name="Lundell T."/>
            <person name="Morin E."/>
            <person name="Murat C."/>
            <person name="Sun H."/>
            <person name="Tunlid A."/>
            <person name="Henrissat B."/>
            <person name="Grigoriev I.V."/>
            <person name="Hibbett D.S."/>
            <person name="Martin F."/>
            <person name="Nordberg H.P."/>
            <person name="Cantor M.N."/>
            <person name="Hua S.X."/>
        </authorList>
    </citation>
    <scope>NUCLEOTIDE SEQUENCE [LARGE SCALE GENOMIC DNA]</scope>
    <source>
        <strain evidence="3">h7</strain>
    </source>
</reference>
<accession>A0A0C3CCW3</accession>
<dbReference type="OrthoDB" id="3365698at2759"/>
<proteinExistence type="predicted"/>
<feature type="region of interest" description="Disordered" evidence="1">
    <location>
        <begin position="1"/>
        <end position="21"/>
    </location>
</feature>
<keyword evidence="3" id="KW-1185">Reference proteome</keyword>
<sequence>MHLDQMLTELSRNNELPPESKLQETIQLRSQANEDLRQIDMEIQHLVAKREQVQRSLGIFNAILSPARRLLPDILREIFYHCVVQPYPILSATEAPMVLTRVCSLWRSVALSSPRIWTRLHIPIPGDPQFSSRVNNDRGPELRHQMFSKTMELRCQAVKEWLGRSGSLPLSLSISYPFGYEPSVGSNVVEDDEVADPLFRTIRPFASRWRDFNLSMPFHIYQKLETQIPLDNLSMLRHFTGIIHVHSSTQPTLIPLHIIELPSLETLSLNCLQLTIHLGHYQNSWNRLTDIRFMSPITDTDLLGMLRQCPNLITLDVNIQSPWFNSGDREPDLATVLLPHLESLKLHETGSPSQAIPAVNAPSLKLLQYRCPPRYSNFDANEPLAPTLVRPDSLFWLISNSAASLEILSIDPLTFEPEHLWECLRLALHVKELILGDKDLFPLAPLDFEEEILSETCGPSILEIFTVHTTGCESSTPGSNPLQNDILLPNLESLEANGGHTIADQNFRRILESRIDAAHRGFTSPLRRVAVQFSRTKKEDILPEIVARARGVGMEMKLDLVYRPSGRNYGPLSPSFLLPRSSGKTSFRYRA</sequence>
<evidence type="ECO:0000313" key="2">
    <source>
        <dbReference type="EMBL" id="KIM41451.1"/>
    </source>
</evidence>
<dbReference type="Proteomes" id="UP000053424">
    <property type="component" value="Unassembled WGS sequence"/>
</dbReference>